<dbReference type="Pfam" id="PF00196">
    <property type="entry name" value="GerE"/>
    <property type="match status" value="1"/>
</dbReference>
<dbReference type="CDD" id="cd17535">
    <property type="entry name" value="REC_NarL-like"/>
    <property type="match status" value="1"/>
</dbReference>
<dbReference type="Pfam" id="PF00072">
    <property type="entry name" value="Response_reg"/>
    <property type="match status" value="1"/>
</dbReference>
<dbReference type="SUPFAM" id="SSF52172">
    <property type="entry name" value="CheY-like"/>
    <property type="match status" value="1"/>
</dbReference>
<keyword evidence="1 3" id="KW-0597">Phosphoprotein</keyword>
<dbReference type="SUPFAM" id="SSF46894">
    <property type="entry name" value="C-terminal effector domain of the bipartite response regulators"/>
    <property type="match status" value="1"/>
</dbReference>
<gene>
    <name evidence="6" type="ORF">PTKU64_35410</name>
</gene>
<feature type="domain" description="Response regulatory" evidence="5">
    <location>
        <begin position="30"/>
        <end position="150"/>
    </location>
</feature>
<reference evidence="6 7" key="1">
    <citation type="journal article" date="2022" name="Front. Microbiol.">
        <title>Identification and characterization of a novel class of self-sufficient cytochrome P450 hydroxylase involved in cyclohexanecarboxylate degradation in Paraburkholderia terrae strain KU-64.</title>
        <authorList>
            <person name="Yamamoto T."/>
            <person name="Hasegawa Y."/>
            <person name="Iwaki H."/>
        </authorList>
    </citation>
    <scope>NUCLEOTIDE SEQUENCE [LARGE SCALE GENOMIC DNA]</scope>
    <source>
        <strain evidence="6 7">KU-64</strain>
    </source>
</reference>
<dbReference type="PRINTS" id="PR00038">
    <property type="entry name" value="HTHLUXR"/>
</dbReference>
<dbReference type="PROSITE" id="PS50110">
    <property type="entry name" value="RESPONSE_REGULATORY"/>
    <property type="match status" value="1"/>
</dbReference>
<feature type="modified residue" description="4-aspartylphosphate" evidence="3">
    <location>
        <position position="81"/>
    </location>
</feature>
<evidence type="ECO:0000313" key="6">
    <source>
        <dbReference type="EMBL" id="BCZ79866.1"/>
    </source>
</evidence>
<name>A0ABM7TMS4_9BURK</name>
<dbReference type="InterPro" id="IPR016032">
    <property type="entry name" value="Sig_transdc_resp-reg_C-effctor"/>
</dbReference>
<evidence type="ECO:0000256" key="1">
    <source>
        <dbReference type="ARBA" id="ARBA00022553"/>
    </source>
</evidence>
<evidence type="ECO:0000259" key="5">
    <source>
        <dbReference type="PROSITE" id="PS50110"/>
    </source>
</evidence>
<keyword evidence="7" id="KW-1185">Reference proteome</keyword>
<organism evidence="6 7">
    <name type="scientific">Paraburkholderia terrae</name>
    <dbReference type="NCBI Taxonomy" id="311230"/>
    <lineage>
        <taxon>Bacteria</taxon>
        <taxon>Pseudomonadati</taxon>
        <taxon>Pseudomonadota</taxon>
        <taxon>Betaproteobacteria</taxon>
        <taxon>Burkholderiales</taxon>
        <taxon>Burkholderiaceae</taxon>
        <taxon>Paraburkholderia</taxon>
    </lineage>
</organism>
<feature type="domain" description="HTH luxR-type" evidence="4">
    <location>
        <begin position="173"/>
        <end position="238"/>
    </location>
</feature>
<proteinExistence type="predicted"/>
<evidence type="ECO:0000259" key="4">
    <source>
        <dbReference type="PROSITE" id="PS50043"/>
    </source>
</evidence>
<dbReference type="PANTHER" id="PTHR43214:SF17">
    <property type="entry name" value="TRANSCRIPTIONAL REGULATORY PROTEIN RCSB"/>
    <property type="match status" value="1"/>
</dbReference>
<dbReference type="InterPro" id="IPR058245">
    <property type="entry name" value="NreC/VraR/RcsB-like_REC"/>
</dbReference>
<dbReference type="Proteomes" id="UP001319874">
    <property type="component" value="Chromosome 2"/>
</dbReference>
<evidence type="ECO:0000313" key="7">
    <source>
        <dbReference type="Proteomes" id="UP001319874"/>
    </source>
</evidence>
<protein>
    <submittedName>
        <fullName evidence="6">DNA-binding response regulator</fullName>
    </submittedName>
</protein>
<dbReference type="Gene3D" id="3.40.50.2300">
    <property type="match status" value="1"/>
</dbReference>
<dbReference type="PANTHER" id="PTHR43214">
    <property type="entry name" value="TWO-COMPONENT RESPONSE REGULATOR"/>
    <property type="match status" value="1"/>
</dbReference>
<dbReference type="CDD" id="cd06170">
    <property type="entry name" value="LuxR_C_like"/>
    <property type="match status" value="1"/>
</dbReference>
<sequence length="240" mass="26473">MHRANPFRRPLDVPPTLSSLPIMNATRDFRIAIADDHPVIRYAVISALTGIPGFIVDAAVKSGKELLQLLSEGTWDLIITDLTMGTAQDDIDGLDLIARLRKRYPDIPVVVFTMLVSDDVLIRVSRSGVAGIVDKREGIEEFCIAAREVMQHRRPYFSAKIRARLHRPDGNGTNGGKSVLTKKEMNVIRLFASGASLTEIARQVNRSVSTVATQKSTAMKKLHLETNADLVKYSQVNGLV</sequence>
<dbReference type="InterPro" id="IPR039420">
    <property type="entry name" value="WalR-like"/>
</dbReference>
<dbReference type="InterPro" id="IPR000792">
    <property type="entry name" value="Tscrpt_reg_LuxR_C"/>
</dbReference>
<evidence type="ECO:0000256" key="2">
    <source>
        <dbReference type="ARBA" id="ARBA00023125"/>
    </source>
</evidence>
<dbReference type="InterPro" id="IPR001789">
    <property type="entry name" value="Sig_transdc_resp-reg_receiver"/>
</dbReference>
<dbReference type="SMART" id="SM00448">
    <property type="entry name" value="REC"/>
    <property type="match status" value="1"/>
</dbReference>
<evidence type="ECO:0000256" key="3">
    <source>
        <dbReference type="PROSITE-ProRule" id="PRU00169"/>
    </source>
</evidence>
<keyword evidence="2 6" id="KW-0238">DNA-binding</keyword>
<accession>A0ABM7TMS4</accession>
<dbReference type="GO" id="GO:0003677">
    <property type="term" value="F:DNA binding"/>
    <property type="evidence" value="ECO:0007669"/>
    <property type="project" value="UniProtKB-KW"/>
</dbReference>
<dbReference type="SMART" id="SM00421">
    <property type="entry name" value="HTH_LUXR"/>
    <property type="match status" value="1"/>
</dbReference>
<dbReference type="PROSITE" id="PS50043">
    <property type="entry name" value="HTH_LUXR_2"/>
    <property type="match status" value="1"/>
</dbReference>
<dbReference type="InterPro" id="IPR011006">
    <property type="entry name" value="CheY-like_superfamily"/>
</dbReference>
<dbReference type="EMBL" id="AP024956">
    <property type="protein sequence ID" value="BCZ79866.1"/>
    <property type="molecule type" value="Genomic_DNA"/>
</dbReference>